<evidence type="ECO:0000313" key="3">
    <source>
        <dbReference type="Proteomes" id="UP000550707"/>
    </source>
</evidence>
<name>A0A7J8JWG6_MOLMO</name>
<dbReference type="Proteomes" id="UP000550707">
    <property type="component" value="Unassembled WGS sequence"/>
</dbReference>
<sequence length="120" mass="13151">MAHGPFTPHRPLTEAAPEQRSLVTQHPATPGQPASSPSPAASALWSVWYPNLRGLALFCSHDSEDQSPDTNPTFHAWDLLFLRVISLPANWTLQRPLNQVVAKSEGDSEGRYCTMTSRSG</sequence>
<feature type="compositionally biased region" description="Low complexity" evidence="1">
    <location>
        <begin position="27"/>
        <end position="40"/>
    </location>
</feature>
<protein>
    <submittedName>
        <fullName evidence="2">Uncharacterized protein</fullName>
    </submittedName>
</protein>
<dbReference type="AlphaFoldDB" id="A0A7J8JWG6"/>
<evidence type="ECO:0000256" key="1">
    <source>
        <dbReference type="SAM" id="MobiDB-lite"/>
    </source>
</evidence>
<keyword evidence="3" id="KW-1185">Reference proteome</keyword>
<dbReference type="InParanoid" id="A0A7J8JWG6"/>
<dbReference type="EMBL" id="JACASF010000001">
    <property type="protein sequence ID" value="KAF6500851.1"/>
    <property type="molecule type" value="Genomic_DNA"/>
</dbReference>
<evidence type="ECO:0000313" key="2">
    <source>
        <dbReference type="EMBL" id="KAF6500851.1"/>
    </source>
</evidence>
<feature type="region of interest" description="Disordered" evidence="1">
    <location>
        <begin position="1"/>
        <end position="40"/>
    </location>
</feature>
<reference evidence="2 3" key="1">
    <citation type="journal article" date="2020" name="Nature">
        <title>Six reference-quality genomes reveal evolution of bat adaptations.</title>
        <authorList>
            <person name="Jebb D."/>
            <person name="Huang Z."/>
            <person name="Pippel M."/>
            <person name="Hughes G.M."/>
            <person name="Lavrichenko K."/>
            <person name="Devanna P."/>
            <person name="Winkler S."/>
            <person name="Jermiin L.S."/>
            <person name="Skirmuntt E.C."/>
            <person name="Katzourakis A."/>
            <person name="Burkitt-Gray L."/>
            <person name="Ray D.A."/>
            <person name="Sullivan K.A.M."/>
            <person name="Roscito J.G."/>
            <person name="Kirilenko B.M."/>
            <person name="Davalos L.M."/>
            <person name="Corthals A.P."/>
            <person name="Power M.L."/>
            <person name="Jones G."/>
            <person name="Ransome R.D."/>
            <person name="Dechmann D.K.N."/>
            <person name="Locatelli A.G."/>
            <person name="Puechmaille S.J."/>
            <person name="Fedrigo O."/>
            <person name="Jarvis E.D."/>
            <person name="Hiller M."/>
            <person name="Vernes S.C."/>
            <person name="Myers E.W."/>
            <person name="Teeling E.C."/>
        </authorList>
    </citation>
    <scope>NUCLEOTIDE SEQUENCE [LARGE SCALE GENOMIC DNA]</scope>
    <source>
        <strain evidence="2">MMolMol1</strain>
        <tissue evidence="2">Muscle</tissue>
    </source>
</reference>
<proteinExistence type="predicted"/>
<gene>
    <name evidence="2" type="ORF">HJG59_007886</name>
</gene>
<comment type="caution">
    <text evidence="2">The sequence shown here is derived from an EMBL/GenBank/DDBJ whole genome shotgun (WGS) entry which is preliminary data.</text>
</comment>
<accession>A0A7J8JWG6</accession>
<organism evidence="2 3">
    <name type="scientific">Molossus molossus</name>
    <name type="common">Pallas' mastiff bat</name>
    <name type="synonym">Vespertilio molossus</name>
    <dbReference type="NCBI Taxonomy" id="27622"/>
    <lineage>
        <taxon>Eukaryota</taxon>
        <taxon>Metazoa</taxon>
        <taxon>Chordata</taxon>
        <taxon>Craniata</taxon>
        <taxon>Vertebrata</taxon>
        <taxon>Euteleostomi</taxon>
        <taxon>Mammalia</taxon>
        <taxon>Eutheria</taxon>
        <taxon>Laurasiatheria</taxon>
        <taxon>Chiroptera</taxon>
        <taxon>Yangochiroptera</taxon>
        <taxon>Molossidae</taxon>
        <taxon>Molossus</taxon>
    </lineage>
</organism>